<keyword evidence="1" id="KW-0732">Signal</keyword>
<gene>
    <name evidence="2" type="ORF">GFB47_11710</name>
</gene>
<feature type="signal peptide" evidence="1">
    <location>
        <begin position="1"/>
        <end position="27"/>
    </location>
</feature>
<evidence type="ECO:0000313" key="3">
    <source>
        <dbReference type="Proteomes" id="UP000348942"/>
    </source>
</evidence>
<dbReference type="RefSeq" id="WP_153448267.1">
    <property type="nucleotide sequence ID" value="NZ_CP045700.1"/>
</dbReference>
<evidence type="ECO:0000256" key="1">
    <source>
        <dbReference type="SAM" id="SignalP"/>
    </source>
</evidence>
<dbReference type="EMBL" id="CP045700">
    <property type="protein sequence ID" value="QGA66130.1"/>
    <property type="molecule type" value="Genomic_DNA"/>
</dbReference>
<organism evidence="2 3">
    <name type="scientific">Vibrio algicola</name>
    <dbReference type="NCBI Taxonomy" id="2662262"/>
    <lineage>
        <taxon>Bacteria</taxon>
        <taxon>Pseudomonadati</taxon>
        <taxon>Pseudomonadota</taxon>
        <taxon>Gammaproteobacteria</taxon>
        <taxon>Vibrionales</taxon>
        <taxon>Vibrionaceae</taxon>
        <taxon>Vibrio</taxon>
    </lineage>
</organism>
<name>A0A5Q0TGW0_9VIBR</name>
<dbReference type="AlphaFoldDB" id="A0A5Q0TGW0"/>
<proteinExistence type="predicted"/>
<keyword evidence="3" id="KW-1185">Reference proteome</keyword>
<evidence type="ECO:0000313" key="2">
    <source>
        <dbReference type="EMBL" id="QGA66130.1"/>
    </source>
</evidence>
<protein>
    <submittedName>
        <fullName evidence="2">Uncharacterized protein</fullName>
    </submittedName>
</protein>
<dbReference type="Proteomes" id="UP000348942">
    <property type="component" value="Chromosome 2"/>
</dbReference>
<feature type="chain" id="PRO_5024367848" evidence="1">
    <location>
        <begin position="28"/>
        <end position="127"/>
    </location>
</feature>
<sequence>MKKTSVKTKQLSLLCAIFPFVSGSVNAAGYEFGRFSFSNLYSKEDKIMAAYNWAGYDIEGVTPQGASTGNVAADTNYIQAAINYHFNDSFSGNIQYYRSQNIDTHHAQGPYQGSGGVCSQPSIGDYC</sequence>
<accession>A0A5Q0TGW0</accession>
<reference evidence="2 3" key="1">
    <citation type="submission" date="2019-10" db="EMBL/GenBank/DDBJ databases">
        <title>Vibrio sp. nov., isolated from Coralline algae surface.</title>
        <authorList>
            <person name="Geng Y."/>
            <person name="Zhang X."/>
        </authorList>
    </citation>
    <scope>NUCLEOTIDE SEQUENCE [LARGE SCALE GENOMIC DNA]</scope>
    <source>
        <strain evidence="2 3">SM1977</strain>
    </source>
</reference>